<evidence type="ECO:0000313" key="4">
    <source>
        <dbReference type="Proteomes" id="UP000286137"/>
    </source>
</evidence>
<gene>
    <name evidence="2" type="ORF">DW243_04395</name>
    <name evidence="1" type="ORF">DWY88_16690</name>
</gene>
<reference evidence="3 4" key="1">
    <citation type="submission" date="2018-08" db="EMBL/GenBank/DDBJ databases">
        <title>A genome reference for cultivated species of the human gut microbiota.</title>
        <authorList>
            <person name="Zou Y."/>
            <person name="Xue W."/>
            <person name="Luo G."/>
        </authorList>
    </citation>
    <scope>NUCLEOTIDE SEQUENCE [LARGE SCALE GENOMIC DNA]</scope>
    <source>
        <strain evidence="1 4">AF27-4BH</strain>
        <strain evidence="2 3">AM21-18</strain>
    </source>
</reference>
<protein>
    <submittedName>
        <fullName evidence="1">Uncharacterized protein</fullName>
    </submittedName>
</protein>
<dbReference type="Proteomes" id="UP000283981">
    <property type="component" value="Unassembled WGS sequence"/>
</dbReference>
<dbReference type="Proteomes" id="UP000286137">
    <property type="component" value="Unassembled WGS sequence"/>
</dbReference>
<sequence>MSKIDTNIVREKVVTMMGDLREVVDLYMRNEAEVAVVEGNHTFSREYKDTQIEKLREKARASVRNKFESLRSNCEMLIEVLRANDNIYDFSDPEFASCIALLSAADKPLPIETILGIAGKFLGNRQALLALVEVAKGTNKDTFSKMIFNTESEMERLQERLIELEINFPSGILILPAVKDDLIKIVKACGEELTDEEKELGVGYQEIVTMQMRAAMGLNN</sequence>
<evidence type="ECO:0000313" key="3">
    <source>
        <dbReference type="Proteomes" id="UP000283981"/>
    </source>
</evidence>
<organism evidence="1 4">
    <name type="scientific">Mediterraneibacter gnavus</name>
    <name type="common">Ruminococcus gnavus</name>
    <dbReference type="NCBI Taxonomy" id="33038"/>
    <lineage>
        <taxon>Bacteria</taxon>
        <taxon>Bacillati</taxon>
        <taxon>Bacillota</taxon>
        <taxon>Clostridia</taxon>
        <taxon>Lachnospirales</taxon>
        <taxon>Lachnospiraceae</taxon>
        <taxon>Mediterraneibacter</taxon>
    </lineage>
</organism>
<dbReference type="EMBL" id="QRTJ01000057">
    <property type="protein sequence ID" value="RGQ59511.1"/>
    <property type="molecule type" value="Genomic_DNA"/>
</dbReference>
<dbReference type="RefSeq" id="WP_118014403.1">
    <property type="nucleotide sequence ID" value="NZ_BAABXJ010000001.1"/>
</dbReference>
<comment type="caution">
    <text evidence="1">The sequence shown here is derived from an EMBL/GenBank/DDBJ whole genome shotgun (WGS) entry which is preliminary data.</text>
</comment>
<evidence type="ECO:0000313" key="2">
    <source>
        <dbReference type="EMBL" id="RHG87349.1"/>
    </source>
</evidence>
<dbReference type="AlphaFoldDB" id="A0A412BPX5"/>
<evidence type="ECO:0000313" key="1">
    <source>
        <dbReference type="EMBL" id="RGQ59511.1"/>
    </source>
</evidence>
<accession>A0A412BPX5</accession>
<dbReference type="EMBL" id="QRIS01000005">
    <property type="protein sequence ID" value="RHG87349.1"/>
    <property type="molecule type" value="Genomic_DNA"/>
</dbReference>
<proteinExistence type="predicted"/>
<name>A0A412BPX5_MEDGN</name>